<feature type="domain" description="Thyroglobulin type-1" evidence="15">
    <location>
        <begin position="482"/>
        <end position="548"/>
    </location>
</feature>
<dbReference type="Pfam" id="PF00092">
    <property type="entry name" value="VWA"/>
    <property type="match status" value="1"/>
</dbReference>
<comment type="caution">
    <text evidence="17">The sequence shown here is derived from an EMBL/GenBank/DDBJ whole genome shotgun (WGS) entry which is preliminary data.</text>
</comment>
<evidence type="ECO:0000313" key="17">
    <source>
        <dbReference type="EMBL" id="KAK2566203.1"/>
    </source>
</evidence>
<evidence type="ECO:0000256" key="10">
    <source>
        <dbReference type="ARBA" id="ARBA00023157"/>
    </source>
</evidence>
<dbReference type="InterPro" id="IPR051950">
    <property type="entry name" value="Dev_reg/Prot_inhib"/>
</dbReference>
<dbReference type="SMART" id="SM00217">
    <property type="entry name" value="WAP"/>
    <property type="match status" value="1"/>
</dbReference>
<dbReference type="PROSITE" id="PS51162">
    <property type="entry name" value="THYROGLOBULIN_1_2"/>
    <property type="match status" value="18"/>
</dbReference>
<feature type="domain" description="Thyroglobulin type-1" evidence="15">
    <location>
        <begin position="1221"/>
        <end position="1283"/>
    </location>
</feature>
<dbReference type="PRINTS" id="PR00759">
    <property type="entry name" value="BASICPTASE"/>
</dbReference>
<feature type="domain" description="VWFA" evidence="13">
    <location>
        <begin position="627"/>
        <end position="810"/>
    </location>
</feature>
<dbReference type="Gene3D" id="3.40.50.410">
    <property type="entry name" value="von Willebrand factor, type A domain"/>
    <property type="match status" value="1"/>
</dbReference>
<dbReference type="Gene3D" id="4.10.410.10">
    <property type="entry name" value="Pancreatic trypsin inhibitor Kunitz domain"/>
    <property type="match status" value="2"/>
</dbReference>
<evidence type="ECO:0000256" key="4">
    <source>
        <dbReference type="ARBA" id="ARBA00022525"/>
    </source>
</evidence>
<dbReference type="InterPro" id="IPR002223">
    <property type="entry name" value="Kunitz_BPTI"/>
</dbReference>
<dbReference type="PANTHER" id="PTHR12352">
    <property type="entry name" value="SECRETED MODULAR CALCIUM-BINDING PROTEIN"/>
    <property type="match status" value="1"/>
</dbReference>
<keyword evidence="8" id="KW-0722">Serine protease inhibitor</keyword>
<evidence type="ECO:0000259" key="15">
    <source>
        <dbReference type="PROSITE" id="PS51162"/>
    </source>
</evidence>
<dbReference type="InterPro" id="IPR008197">
    <property type="entry name" value="WAP_dom"/>
</dbReference>
<dbReference type="CDD" id="cd01450">
    <property type="entry name" value="vWFA_subfamily_ECM"/>
    <property type="match status" value="1"/>
</dbReference>
<dbReference type="Pfam" id="PF00086">
    <property type="entry name" value="Thyroglobulin_1"/>
    <property type="match status" value="18"/>
</dbReference>
<feature type="domain" description="Thyroglobulin type-1" evidence="15">
    <location>
        <begin position="1073"/>
        <end position="1140"/>
    </location>
</feature>
<dbReference type="SUPFAM" id="SSF57362">
    <property type="entry name" value="BPTI-like"/>
    <property type="match status" value="1"/>
</dbReference>
<feature type="domain" description="Thyroglobulin type-1" evidence="15">
    <location>
        <begin position="65"/>
        <end position="126"/>
    </location>
</feature>
<dbReference type="EMBL" id="JARQWQ010000017">
    <property type="protein sequence ID" value="KAK2566203.1"/>
    <property type="molecule type" value="Genomic_DNA"/>
</dbReference>
<feature type="domain" description="Thyroglobulin type-1" evidence="15">
    <location>
        <begin position="951"/>
        <end position="1016"/>
    </location>
</feature>
<feature type="domain" description="Thyroglobulin type-1" evidence="15">
    <location>
        <begin position="204"/>
        <end position="267"/>
    </location>
</feature>
<dbReference type="GO" id="GO:0042151">
    <property type="term" value="C:nematocyst"/>
    <property type="evidence" value="ECO:0007669"/>
    <property type="project" value="UniProtKB-SubCell"/>
</dbReference>
<dbReference type="PROSITE" id="PS50279">
    <property type="entry name" value="BPTI_KUNITZ_2"/>
    <property type="match status" value="2"/>
</dbReference>
<dbReference type="GO" id="GO:0004867">
    <property type="term" value="F:serine-type endopeptidase inhibitor activity"/>
    <property type="evidence" value="ECO:0007669"/>
    <property type="project" value="UniProtKB-KW"/>
</dbReference>
<feature type="domain" description="Thyroglobulin type-1" evidence="15">
    <location>
        <begin position="343"/>
        <end position="403"/>
    </location>
</feature>
<evidence type="ECO:0000259" key="13">
    <source>
        <dbReference type="PROSITE" id="PS50234"/>
    </source>
</evidence>
<sequence>MYSKYAKNPHTSKMIPRCRRDGTFEPMQCKGLECFCVDSKGMEIKGTSLPVRLGKPKCGTRGDVLTLCQKQQLKALKNAMRSFIPTCKLDGRFEEIQCLRSSRECWCVDQQGKEINGSRTVRHLKCHSRASPLTQCEMEQQEILRSWIVPGPYIPECVDDGRYNPIQCQGQYCYCVNEYGVELVESRVHITEGKPHCYDEGALMTLCQSQFQEFLRQPIPGRYEPRCSSTGAFQDVQCHGKECFCVNREGSEIPNTRQTISMGKLVCPKQGNSLTKCQKQLQEAIHLPPDLKRFVPHCKFNGNYEEIQCNRSSGLCWCVEKDMKEISSTVTNQTVHCPPLEANSLCWTRYQQNIRKGSHTPWCMPDGSFSPLQIQGSRFFCVNAKGAEVAGTSVDVSQGKPDCHAANFRGYIATPCQREQARRSYLPLAAGKPVPSCKVDGTYDEVQCDVVVGQCWCVNGEGREIQGTRSGGIVRCPDKVSLTPCQKRQERAQQLSAGGPDPWIFVPRCQDDGSYYEVQCFPSTGQCWCVDINGNERWGTLMQGRPDCSVNVTTCQRHRIRALGLAESPPLGTYVPSCNPDGSYNELQCHAFTGICWCVNEKGHEILGTKNWGSSQCLRRDRDTSLDLGILIDVSESSAVNRTRTLNFVRSLVGSFNISASGTHLGLIAFSSEAEIELYFNTLKGTNLTVEKVKTVVSTLLPSEGPIQFEEAMLLAEQELFKQENGMREDVSKTLLLVTHSSLKRSQGPHTPLSASARAMKDRGIFMYAIGIGDTVELPELMDLASDYRNVFTADDLSVLLSSAKIVTEIIKDDKTFGVTKEGLCNMPPEPGQLGCLASNLAYYYEAVSGECQSFIYSGCGGNANNFNSYEKCMNYCNGILPSCINEGNRKTSLQLHHFSPTCKTNGRYEDVQCFRKTGYCWCVDEFGKEIMGTRIMGIPICSLATTFGKLTPCLEERHKALGMNGVSSVGRFVPECNPNGEYAQIQCFGNTNFCWCSDKQGYEIAGTHRWGTPECPVEVRPGECPFIQNPAECHMSNQTCLKDSDCSESSKCCDCGCVRRCTLVSQYEPAPVSNCLREHVKSLSSSCPHFKAAGRFFPSCKSNGDYEEWQCNEHYGVCWCVDRDGNEIAGTRQKGKPDCKKMVAMKPCQRERMRAMAMRSRTVVGVFIPSCQPDGSYNLIQCHNVTGFCWCVDNLGNILTGTRKWGKPNCTRIAQTDKRPTVCQSRRDECLENAPQGHLIPQCKADGSFEERQCLHLTRECWCVDRNGNELPGTRSLNTRDCSLLAWLSPCQIQRRQALGPTGVPVVGLFAPECSADGGYEDLQCHKTSGYCWCLDEYGNEIPQSRMKGRPSCAKEPRCKKEMEDILSSLQNPPPGMFVPQCRDDGGYRSTQCHGSNGYCWCVDEYGNELIETRVRGQRNCSALKHRSISQCHSDYNKATEVNEHGHHIPQCEFDGSYKQTQCNRESGECWCVDKNGIEKPETRTTEMPQCQLKEEKVNCKVPPVAGPCTANMPSWFFNKTAEACEVFIYGGCGGNSNRFPSYYDCQDNCKGRNLTYCELQQAIKTARSEEFIPDCKANGEFEEVQCNQITGECWCVDTAGIEIPDSRTIGLPYCHELGNVFILLGIGTYQS</sequence>
<dbReference type="InterPro" id="IPR036465">
    <property type="entry name" value="vWFA_dom_sf"/>
</dbReference>
<feature type="domain" description="Thyroglobulin type-1" evidence="15">
    <location>
        <begin position="1361"/>
        <end position="1422"/>
    </location>
</feature>
<feature type="domain" description="BPTI/Kunitz inhibitor" evidence="14">
    <location>
        <begin position="825"/>
        <end position="877"/>
    </location>
</feature>
<comment type="caution">
    <text evidence="12">Lacks conserved residue(s) required for the propagation of feature annotation.</text>
</comment>
<evidence type="ECO:0000256" key="12">
    <source>
        <dbReference type="PROSITE-ProRule" id="PRU00500"/>
    </source>
</evidence>
<dbReference type="Gene3D" id="4.10.75.10">
    <property type="entry name" value="Elafin-like"/>
    <property type="match status" value="1"/>
</dbReference>
<feature type="domain" description="Thyroglobulin type-1" evidence="15">
    <location>
        <begin position="1430"/>
        <end position="1492"/>
    </location>
</feature>
<feature type="domain" description="Thyroglobulin type-1" evidence="15">
    <location>
        <begin position="552"/>
        <end position="617"/>
    </location>
</feature>
<feature type="disulfide bond" evidence="12">
    <location>
        <begin position="1255"/>
        <end position="1262"/>
    </location>
</feature>
<feature type="domain" description="Thyroglobulin type-1" evidence="15">
    <location>
        <begin position="1146"/>
        <end position="1211"/>
    </location>
</feature>
<dbReference type="Proteomes" id="UP001249851">
    <property type="component" value="Unassembled WGS sequence"/>
</dbReference>
<evidence type="ECO:0000256" key="7">
    <source>
        <dbReference type="ARBA" id="ARBA00022737"/>
    </source>
</evidence>
<feature type="disulfide bond" evidence="12">
    <location>
        <begin position="1394"/>
        <end position="1401"/>
    </location>
</feature>
<dbReference type="PROSITE" id="PS00484">
    <property type="entry name" value="THYROGLOBULIN_1_1"/>
    <property type="match status" value="8"/>
</dbReference>
<dbReference type="PROSITE" id="PS50234">
    <property type="entry name" value="VWFA"/>
    <property type="match status" value="1"/>
</dbReference>
<evidence type="ECO:0000256" key="6">
    <source>
        <dbReference type="ARBA" id="ARBA00022690"/>
    </source>
</evidence>
<dbReference type="CDD" id="cd00191">
    <property type="entry name" value="TY"/>
    <property type="match status" value="17"/>
</dbReference>
<dbReference type="SMART" id="SM00131">
    <property type="entry name" value="KU"/>
    <property type="match status" value="2"/>
</dbReference>
<dbReference type="PANTHER" id="PTHR12352:SF3">
    <property type="entry name" value="NIDOGEN-2"/>
    <property type="match status" value="1"/>
</dbReference>
<feature type="domain" description="Thyroglobulin type-1" evidence="15">
    <location>
        <begin position="1"/>
        <end position="58"/>
    </location>
</feature>
<dbReference type="InterPro" id="IPR036857">
    <property type="entry name" value="Thyroglobulin_1_sf"/>
</dbReference>
<evidence type="ECO:0000259" key="14">
    <source>
        <dbReference type="PROSITE" id="PS50279"/>
    </source>
</evidence>
<dbReference type="InterPro" id="IPR002035">
    <property type="entry name" value="VWF_A"/>
</dbReference>
<dbReference type="Pfam" id="PF00095">
    <property type="entry name" value="WAP"/>
    <property type="match status" value="1"/>
</dbReference>
<keyword evidence="9" id="KW-0176">Collagen</keyword>
<dbReference type="Gene3D" id="4.10.800.10">
    <property type="entry name" value="Thyroglobulin type-1"/>
    <property type="match status" value="18"/>
</dbReference>
<dbReference type="SUPFAM" id="SSF53300">
    <property type="entry name" value="vWA-like"/>
    <property type="match status" value="1"/>
</dbReference>
<reference evidence="17" key="1">
    <citation type="journal article" date="2023" name="G3 (Bethesda)">
        <title>Whole genome assembly and annotation of the endangered Caribbean coral Acropora cervicornis.</title>
        <authorList>
            <person name="Selwyn J.D."/>
            <person name="Vollmer S.V."/>
        </authorList>
    </citation>
    <scope>NUCLEOTIDE SEQUENCE</scope>
    <source>
        <strain evidence="17">K2</strain>
    </source>
</reference>
<dbReference type="GO" id="GO:0005615">
    <property type="term" value="C:extracellular space"/>
    <property type="evidence" value="ECO:0007669"/>
    <property type="project" value="TreeGrafter"/>
</dbReference>
<dbReference type="InterPro" id="IPR036645">
    <property type="entry name" value="Elafin-like_sf"/>
</dbReference>
<evidence type="ECO:0000256" key="8">
    <source>
        <dbReference type="ARBA" id="ARBA00022900"/>
    </source>
</evidence>
<evidence type="ECO:0000313" key="18">
    <source>
        <dbReference type="Proteomes" id="UP001249851"/>
    </source>
</evidence>
<feature type="disulfide bond" evidence="12">
    <location>
        <begin position="98"/>
        <end position="105"/>
    </location>
</feature>
<feature type="domain" description="Thyroglobulin type-1" evidence="15">
    <location>
        <begin position="1556"/>
        <end position="1616"/>
    </location>
</feature>
<name>A0AAD9QRM6_ACRCE</name>
<dbReference type="Pfam" id="PF00014">
    <property type="entry name" value="Kunitz_BPTI"/>
    <property type="match status" value="2"/>
</dbReference>
<evidence type="ECO:0000259" key="16">
    <source>
        <dbReference type="PROSITE" id="PS51390"/>
    </source>
</evidence>
<feature type="domain" description="Thyroglobulin type-1" evidence="15">
    <location>
        <begin position="133"/>
        <end position="197"/>
    </location>
</feature>
<gene>
    <name evidence="17" type="ORF">P5673_009669</name>
</gene>
<evidence type="ECO:0000256" key="9">
    <source>
        <dbReference type="ARBA" id="ARBA00023119"/>
    </source>
</evidence>
<dbReference type="GO" id="GO:0005581">
    <property type="term" value="C:collagen trimer"/>
    <property type="evidence" value="ECO:0007669"/>
    <property type="project" value="UniProtKB-KW"/>
</dbReference>
<comment type="similarity">
    <text evidence="3">Belongs to the venom Kunitz-type family. Sea anemone type 2 potassium channel toxin subfamily.</text>
</comment>
<feature type="domain" description="Thyroglobulin type-1" evidence="15">
    <location>
        <begin position="413"/>
        <end position="476"/>
    </location>
</feature>
<accession>A0AAD9QRM6</accession>
<feature type="disulfide bond" evidence="12">
    <location>
        <begin position="1326"/>
        <end position="1333"/>
    </location>
</feature>
<feature type="disulfide bond" evidence="12">
    <location>
        <begin position="309"/>
        <end position="316"/>
    </location>
</feature>
<dbReference type="SMART" id="SM00327">
    <property type="entry name" value="VWA"/>
    <property type="match status" value="1"/>
</dbReference>
<feature type="domain" description="WAP" evidence="16">
    <location>
        <begin position="1018"/>
        <end position="1066"/>
    </location>
</feature>
<evidence type="ECO:0000256" key="11">
    <source>
        <dbReference type="ARBA" id="ARBA00023331"/>
    </source>
</evidence>
<keyword evidence="11" id="KW-0166">Nematocyst</keyword>
<organism evidence="17 18">
    <name type="scientific">Acropora cervicornis</name>
    <name type="common">Staghorn coral</name>
    <dbReference type="NCBI Taxonomy" id="6130"/>
    <lineage>
        <taxon>Eukaryota</taxon>
        <taxon>Metazoa</taxon>
        <taxon>Cnidaria</taxon>
        <taxon>Anthozoa</taxon>
        <taxon>Hexacorallia</taxon>
        <taxon>Scleractinia</taxon>
        <taxon>Astrocoeniina</taxon>
        <taxon>Acroporidae</taxon>
        <taxon>Acropora</taxon>
    </lineage>
</organism>
<dbReference type="InterPro" id="IPR036880">
    <property type="entry name" value="Kunitz_BPTI_sf"/>
</dbReference>
<dbReference type="SMART" id="SM00211">
    <property type="entry name" value="TY"/>
    <property type="match status" value="18"/>
</dbReference>
<dbReference type="InterPro" id="IPR000716">
    <property type="entry name" value="Thyroglobulin_1"/>
</dbReference>
<feature type="domain" description="Thyroglobulin type-1" evidence="15">
    <location>
        <begin position="274"/>
        <end position="337"/>
    </location>
</feature>
<feature type="disulfide bond" evidence="12">
    <location>
        <begin position="520"/>
        <end position="527"/>
    </location>
</feature>
<keyword evidence="6" id="KW-0646">Protease inhibitor</keyword>
<feature type="disulfide bond" evidence="12">
    <location>
        <begin position="988"/>
        <end position="995"/>
    </location>
</feature>
<keyword evidence="5" id="KW-0272">Extracellular matrix</keyword>
<dbReference type="PROSITE" id="PS51390">
    <property type="entry name" value="WAP"/>
    <property type="match status" value="1"/>
</dbReference>
<feature type="disulfide bond" evidence="12">
    <location>
        <begin position="1183"/>
        <end position="1190"/>
    </location>
</feature>
<keyword evidence="4" id="KW-0964">Secreted</keyword>
<dbReference type="PROSITE" id="PS00280">
    <property type="entry name" value="BPTI_KUNITZ_1"/>
    <property type="match status" value="2"/>
</dbReference>
<feature type="domain" description="BPTI/Kunitz inhibitor" evidence="14">
    <location>
        <begin position="1501"/>
        <end position="1551"/>
    </location>
</feature>
<feature type="domain" description="Thyroglobulin type-1" evidence="15">
    <location>
        <begin position="1289"/>
        <end position="1360"/>
    </location>
</feature>
<evidence type="ECO:0000256" key="3">
    <source>
        <dbReference type="ARBA" id="ARBA00007226"/>
    </source>
</evidence>
<evidence type="ECO:0000256" key="5">
    <source>
        <dbReference type="ARBA" id="ARBA00022530"/>
    </source>
</evidence>
<protein>
    <submittedName>
        <fullName evidence="17">Thyroglobulin</fullName>
    </submittedName>
</protein>
<feature type="disulfide bond" evidence="12">
    <location>
        <begin position="914"/>
        <end position="921"/>
    </location>
</feature>
<dbReference type="CDD" id="cd00109">
    <property type="entry name" value="Kunitz-type"/>
    <property type="match status" value="2"/>
</dbReference>
<evidence type="ECO:0000256" key="1">
    <source>
        <dbReference type="ARBA" id="ARBA00004498"/>
    </source>
</evidence>
<feature type="disulfide bond" evidence="12">
    <location>
        <begin position="1588"/>
        <end position="1595"/>
    </location>
</feature>
<proteinExistence type="inferred from homology"/>
<keyword evidence="10 12" id="KW-1015">Disulfide bond</keyword>
<feature type="disulfide bond" evidence="12">
    <location>
        <begin position="448"/>
        <end position="455"/>
    </location>
</feature>
<keyword evidence="18" id="KW-1185">Reference proteome</keyword>
<feature type="disulfide bond" evidence="12">
    <location>
        <begin position="589"/>
        <end position="596"/>
    </location>
</feature>
<feature type="domain" description="Thyroglobulin type-1" evidence="15">
    <location>
        <begin position="881"/>
        <end position="942"/>
    </location>
</feature>
<dbReference type="SUPFAM" id="SSF57610">
    <property type="entry name" value="Thyroglobulin type-1 domain"/>
    <property type="match status" value="18"/>
</dbReference>
<comment type="subcellular location">
    <subcellularLocation>
        <location evidence="2">Nematocyst</location>
    </subcellularLocation>
    <subcellularLocation>
        <location evidence="1">Secreted</location>
        <location evidence="1">Extracellular space</location>
        <location evidence="1">Extracellular matrix</location>
    </subcellularLocation>
</comment>
<feature type="disulfide bond" evidence="12">
    <location>
        <begin position="1464"/>
        <end position="1471"/>
    </location>
</feature>
<feature type="disulfide bond" evidence="12">
    <location>
        <begin position="884"/>
        <end position="903"/>
    </location>
</feature>
<dbReference type="InterPro" id="IPR020901">
    <property type="entry name" value="Prtase_inh_Kunz-CS"/>
</dbReference>
<reference evidence="17" key="2">
    <citation type="journal article" date="2023" name="Science">
        <title>Genomic signatures of disease resistance in endangered staghorn corals.</title>
        <authorList>
            <person name="Vollmer S.V."/>
            <person name="Selwyn J.D."/>
            <person name="Despard B.A."/>
            <person name="Roesel C.L."/>
        </authorList>
    </citation>
    <scope>NUCLEOTIDE SEQUENCE</scope>
    <source>
        <strain evidence="17">K2</strain>
    </source>
</reference>
<feature type="disulfide bond" evidence="12">
    <location>
        <begin position="68"/>
        <end position="87"/>
    </location>
</feature>
<keyword evidence="7" id="KW-0677">Repeat</keyword>
<evidence type="ECO:0000256" key="2">
    <source>
        <dbReference type="ARBA" id="ARBA00004532"/>
    </source>
</evidence>
<feature type="disulfide bond" evidence="12">
    <location>
        <begin position="1112"/>
        <end position="1119"/>
    </location>
</feature>